<sequence>MIRMTETFNVTVDYLLFDAAERRPLNAPSSAVNARLTDLHQLSDEERHTITNVIDALVTKAKLRLITGGAG</sequence>
<dbReference type="AlphaFoldDB" id="A0A5Q2MBH4"/>
<evidence type="ECO:0000313" key="2">
    <source>
        <dbReference type="Proteomes" id="UP000392064"/>
    </source>
</evidence>
<proteinExistence type="predicted"/>
<dbReference type="RefSeq" id="WP_153651192.1">
    <property type="nucleotide sequence ID" value="NZ_CP045736.1"/>
</dbReference>
<dbReference type="EMBL" id="CP045736">
    <property type="protein sequence ID" value="QGG39918.1"/>
    <property type="molecule type" value="Genomic_DNA"/>
</dbReference>
<accession>A0A5Q2MBH4</accession>
<protein>
    <submittedName>
        <fullName evidence="1">Uncharacterized protein</fullName>
    </submittedName>
</protein>
<keyword evidence="2" id="KW-1185">Reference proteome</keyword>
<name>A0A5Q2MBH4_9ACTN</name>
<organism evidence="1 2">
    <name type="scientific">Aeromicrobium yanjiei</name>
    <dbReference type="NCBI Taxonomy" id="2662028"/>
    <lineage>
        <taxon>Bacteria</taxon>
        <taxon>Bacillati</taxon>
        <taxon>Actinomycetota</taxon>
        <taxon>Actinomycetes</taxon>
        <taxon>Propionibacteriales</taxon>
        <taxon>Nocardioidaceae</taxon>
        <taxon>Aeromicrobium</taxon>
    </lineage>
</organism>
<reference evidence="1 2" key="1">
    <citation type="submission" date="2019-11" db="EMBL/GenBank/DDBJ databases">
        <authorList>
            <person name="Li J."/>
        </authorList>
    </citation>
    <scope>NUCLEOTIDE SEQUENCE [LARGE SCALE GENOMIC DNA]</scope>
    <source>
        <strain evidence="1 2">MF47</strain>
        <plasmid evidence="1 2">p001</plasmid>
    </source>
</reference>
<dbReference type="Proteomes" id="UP000392064">
    <property type="component" value="Plasmid p001"/>
</dbReference>
<dbReference type="KEGG" id="aef:GEV26_00185"/>
<keyword evidence="1" id="KW-0614">Plasmid</keyword>
<gene>
    <name evidence="1" type="ORF">GEV26_00185</name>
</gene>
<evidence type="ECO:0000313" key="1">
    <source>
        <dbReference type="EMBL" id="QGG39918.1"/>
    </source>
</evidence>
<geneLocation type="plasmid" evidence="1 2">
    <name>p001</name>
</geneLocation>